<comment type="caution">
    <text evidence="3">The sequence shown here is derived from an EMBL/GenBank/DDBJ whole genome shotgun (WGS) entry which is preliminary data.</text>
</comment>
<dbReference type="RefSeq" id="WP_220198613.1">
    <property type="nucleotide sequence ID" value="NZ_BNJF01000005.1"/>
</dbReference>
<dbReference type="InterPro" id="IPR032466">
    <property type="entry name" value="Metal_Hydrolase"/>
</dbReference>
<keyword evidence="4" id="KW-1185">Reference proteome</keyword>
<dbReference type="InterPro" id="IPR032465">
    <property type="entry name" value="ACMSD"/>
</dbReference>
<organism evidence="3 4">
    <name type="scientific">Ktedonospora formicarum</name>
    <dbReference type="NCBI Taxonomy" id="2778364"/>
    <lineage>
        <taxon>Bacteria</taxon>
        <taxon>Bacillati</taxon>
        <taxon>Chloroflexota</taxon>
        <taxon>Ktedonobacteria</taxon>
        <taxon>Ktedonobacterales</taxon>
        <taxon>Ktedonobacteraceae</taxon>
        <taxon>Ktedonospora</taxon>
    </lineage>
</organism>
<dbReference type="GO" id="GO:0005737">
    <property type="term" value="C:cytoplasm"/>
    <property type="evidence" value="ECO:0007669"/>
    <property type="project" value="TreeGrafter"/>
</dbReference>
<dbReference type="EMBL" id="BNJF01000005">
    <property type="protein sequence ID" value="GHO49498.1"/>
    <property type="molecule type" value="Genomic_DNA"/>
</dbReference>
<dbReference type="PANTHER" id="PTHR21240">
    <property type="entry name" value="2-AMINO-3-CARBOXYLMUCONATE-6-SEMIALDEHYDE DECARBOXYLASE"/>
    <property type="match status" value="1"/>
</dbReference>
<dbReference type="GO" id="GO:0016787">
    <property type="term" value="F:hydrolase activity"/>
    <property type="evidence" value="ECO:0007669"/>
    <property type="project" value="InterPro"/>
</dbReference>
<dbReference type="Pfam" id="PF04909">
    <property type="entry name" value="Amidohydro_2"/>
    <property type="match status" value="1"/>
</dbReference>
<feature type="domain" description="Amidohydrolase-related" evidence="2">
    <location>
        <begin position="11"/>
        <end position="319"/>
    </location>
</feature>
<evidence type="ECO:0000313" key="4">
    <source>
        <dbReference type="Proteomes" id="UP000612362"/>
    </source>
</evidence>
<dbReference type="Gene3D" id="3.20.20.140">
    <property type="entry name" value="Metal-dependent hydrolases"/>
    <property type="match status" value="1"/>
</dbReference>
<evidence type="ECO:0000259" key="2">
    <source>
        <dbReference type="Pfam" id="PF04909"/>
    </source>
</evidence>
<accession>A0A8J3MX90</accession>
<reference evidence="3" key="1">
    <citation type="submission" date="2020-10" db="EMBL/GenBank/DDBJ databases">
        <title>Taxonomic study of unclassified bacteria belonging to the class Ktedonobacteria.</title>
        <authorList>
            <person name="Yabe S."/>
            <person name="Wang C.M."/>
            <person name="Zheng Y."/>
            <person name="Sakai Y."/>
            <person name="Cavaletti L."/>
            <person name="Monciardini P."/>
            <person name="Donadio S."/>
        </authorList>
    </citation>
    <scope>NUCLEOTIDE SEQUENCE</scope>
    <source>
        <strain evidence="3">SOSP1-1</strain>
    </source>
</reference>
<dbReference type="GO" id="GO:0016831">
    <property type="term" value="F:carboxy-lyase activity"/>
    <property type="evidence" value="ECO:0007669"/>
    <property type="project" value="InterPro"/>
</dbReference>
<dbReference type="SUPFAM" id="SSF51556">
    <property type="entry name" value="Metallo-dependent hydrolases"/>
    <property type="match status" value="1"/>
</dbReference>
<gene>
    <name evidence="3" type="ORF">KSX_76610</name>
</gene>
<dbReference type="AlphaFoldDB" id="A0A8J3MX90"/>
<protein>
    <submittedName>
        <fullName evidence="3">Amidohydrolase</fullName>
    </submittedName>
</protein>
<dbReference type="GO" id="GO:0019748">
    <property type="term" value="P:secondary metabolic process"/>
    <property type="evidence" value="ECO:0007669"/>
    <property type="project" value="TreeGrafter"/>
</dbReference>
<evidence type="ECO:0000313" key="3">
    <source>
        <dbReference type="EMBL" id="GHO49498.1"/>
    </source>
</evidence>
<dbReference type="Proteomes" id="UP000612362">
    <property type="component" value="Unassembled WGS sequence"/>
</dbReference>
<dbReference type="PANTHER" id="PTHR21240:SF28">
    <property type="entry name" value="ISO-OROTATE DECARBOXYLASE (EUROFUNG)"/>
    <property type="match status" value="1"/>
</dbReference>
<evidence type="ECO:0000256" key="1">
    <source>
        <dbReference type="ARBA" id="ARBA00023239"/>
    </source>
</evidence>
<dbReference type="InterPro" id="IPR006680">
    <property type="entry name" value="Amidohydro-rel"/>
</dbReference>
<sequence length="323" mass="36078">MSSVEPVTYRIDVHHHVVPPFYVDALRQGGLIESIPGVPFPNWSLDATLAMLDKQGIASALLSISEPGVYFGEKVKAQALAHRVNIFLAELVQNHSTRLGGFAALPLPDVGAALREMEYALDTLKLDGVGLLSNYRGTYLGSPQFEELFAELNRRRVPIFIHPSTPPAKDQPLFGLPASLYEFPFDTTRMVVNMLYSGMLERYPNLRIILSHAGGTIPYLAKRIAHGAMLEKVMGERNPENLLAQLRRFYYDVAMSISPYALPSLQALADPSRILYGSDYPFVPEPAIQHDLKELRAYNGFNPGEARLIERENALLLFPRFKN</sequence>
<name>A0A8J3MX90_9CHLR</name>
<proteinExistence type="predicted"/>
<keyword evidence="1" id="KW-0456">Lyase</keyword>